<dbReference type="Proteomes" id="UP001358193">
    <property type="component" value="Segment"/>
</dbReference>
<evidence type="ECO:0000313" key="1">
    <source>
        <dbReference type="EMBL" id="WQJ53313.1"/>
    </source>
</evidence>
<dbReference type="EMBL" id="OR769223">
    <property type="protein sequence ID" value="WQJ53313.1"/>
    <property type="molecule type" value="Genomic_DNA"/>
</dbReference>
<accession>A0ABZ0Z287</accession>
<keyword evidence="2" id="KW-1185">Reference proteome</keyword>
<protein>
    <submittedName>
        <fullName evidence="1">Uncharacterized protein</fullName>
    </submittedName>
</protein>
<sequence>MKQLYKKIYEAINTGIQRALVLDDEEDISIIYQHKKIVNNENLMPYYVEDLLKNPNDKLIYQKIINYFQITKIQYKPDNFQKLVNIYNGIKDIKYFKLNWIDMSDTVVIITKDDIEIPLNIFNKKTHIAKYIKIKNSICGHDIILSIIEIQKYYQTYKYTLSIYGYRWQIEKKLNFNKKDCFEFIKDAINDYNGYEHTYHNINIDNSNYEQIIKENYPIFQQCIKLSTSEYPYRCYQPAMGELWFLYQNEKFLTYLLKKVGCLGKLKIYNYIGWICSSTEYNSDHIWCIHNNEPSHPFKEIEYLKFIPLYKKIN</sequence>
<proteinExistence type="predicted"/>
<evidence type="ECO:0000313" key="2">
    <source>
        <dbReference type="Proteomes" id="UP001358193"/>
    </source>
</evidence>
<name>A0ABZ0Z287_9CAUD</name>
<organism evidence="1 2">
    <name type="scientific">phage Lak_Megaphage_Sonny</name>
    <dbReference type="NCBI Taxonomy" id="3109229"/>
    <lineage>
        <taxon>Viruses</taxon>
        <taxon>Duplodnaviria</taxon>
        <taxon>Heunggongvirae</taxon>
        <taxon>Uroviricota</taxon>
        <taxon>Caudoviricetes</taxon>
        <taxon>Caudoviricetes code 15 clade</taxon>
    </lineage>
</organism>
<reference evidence="1 2" key="1">
    <citation type="submission" date="2023-11" db="EMBL/GenBank/DDBJ databases">
        <authorList>
            <person name="Cook R."/>
            <person name="Crisci M."/>
            <person name="Pye H."/>
            <person name="Adriaenssens E."/>
            <person name="Santini J."/>
        </authorList>
    </citation>
    <scope>NUCLEOTIDE SEQUENCE [LARGE SCALE GENOMIC DNA]</scope>
    <source>
        <strain evidence="1">Lak_Megaphage_Sonny</strain>
    </source>
</reference>